<keyword evidence="1" id="KW-1133">Transmembrane helix</keyword>
<organism evidence="3 5">
    <name type="scientific">Acetobacter indonesiensis</name>
    <dbReference type="NCBI Taxonomy" id="104101"/>
    <lineage>
        <taxon>Bacteria</taxon>
        <taxon>Pseudomonadati</taxon>
        <taxon>Pseudomonadota</taxon>
        <taxon>Alphaproteobacteria</taxon>
        <taxon>Acetobacterales</taxon>
        <taxon>Acetobacteraceae</taxon>
        <taxon>Acetobacter</taxon>
    </lineage>
</organism>
<evidence type="ECO:0000256" key="1">
    <source>
        <dbReference type="SAM" id="Phobius"/>
    </source>
</evidence>
<keyword evidence="4" id="KW-1185">Reference proteome</keyword>
<sequence length="205" mass="22094">MPKKTVGIALFFLSLILAHVPDFFALKDPSVTIIFILQGAALTLLMGHGLPVTCATVFFCVLAIYAPQQARTADAILLYIVPLGALLGTFAYSLLPSGSPLISRVAQQVHGPLRADIARYTRYLTMFWAAFFALALLAPAVLAFTGPYGAWRWPLSGGTFGCAAGIMVIEACVRRLVIRNFDHVSLKETVSAFRKTSAKATSETV</sequence>
<dbReference type="AlphaFoldDB" id="A0A6N3T726"/>
<evidence type="ECO:0000313" key="3">
    <source>
        <dbReference type="EMBL" id="GEN03820.1"/>
    </source>
</evidence>
<name>A0A6N3T726_9PROT</name>
<evidence type="ECO:0000313" key="5">
    <source>
        <dbReference type="Proteomes" id="UP000321104"/>
    </source>
</evidence>
<feature type="transmembrane region" description="Helical" evidence="1">
    <location>
        <begin position="123"/>
        <end position="144"/>
    </location>
</feature>
<dbReference type="Proteomes" id="UP000032673">
    <property type="component" value="Unassembled WGS sequence"/>
</dbReference>
<comment type="caution">
    <text evidence="3">The sequence shown here is derived from an EMBL/GenBank/DDBJ whole genome shotgun (WGS) entry which is preliminary data.</text>
</comment>
<reference evidence="3 5" key="2">
    <citation type="submission" date="2019-07" db="EMBL/GenBank/DDBJ databases">
        <title>Whole genome shotgun sequence of Acetobacter indonesiensis NBRC 16471.</title>
        <authorList>
            <person name="Hosoyama A."/>
            <person name="Uohara A."/>
            <person name="Ohji S."/>
            <person name="Ichikawa N."/>
        </authorList>
    </citation>
    <scope>NUCLEOTIDE SEQUENCE [LARGE SCALE GENOMIC DNA]</scope>
    <source>
        <strain evidence="3 5">NBRC 16471</strain>
    </source>
</reference>
<reference evidence="2 4" key="1">
    <citation type="submission" date="2012-11" db="EMBL/GenBank/DDBJ databases">
        <title>Whole genome sequence of Acetobacter indonesiensis 5H-1.</title>
        <authorList>
            <person name="Azuma Y."/>
            <person name="Higashiura N."/>
            <person name="Hirakawa H."/>
            <person name="Matsushita K."/>
        </authorList>
    </citation>
    <scope>NUCLEOTIDE SEQUENCE [LARGE SCALE GENOMIC DNA]</scope>
    <source>
        <strain evidence="2 4">5H-1</strain>
    </source>
</reference>
<protein>
    <submittedName>
        <fullName evidence="3">Uncharacterized protein</fullName>
    </submittedName>
</protein>
<feature type="transmembrane region" description="Helical" evidence="1">
    <location>
        <begin position="76"/>
        <end position="95"/>
    </location>
</feature>
<keyword evidence="1" id="KW-0472">Membrane</keyword>
<feature type="transmembrane region" description="Helical" evidence="1">
    <location>
        <begin position="35"/>
        <end position="64"/>
    </location>
</feature>
<gene>
    <name evidence="2" type="ORF">Abin_053_011</name>
    <name evidence="3" type="ORF">AIN02nite_18450</name>
</gene>
<keyword evidence="1" id="KW-0812">Transmembrane</keyword>
<evidence type="ECO:0000313" key="4">
    <source>
        <dbReference type="Proteomes" id="UP000032673"/>
    </source>
</evidence>
<evidence type="ECO:0000313" key="2">
    <source>
        <dbReference type="EMBL" id="GAN64042.1"/>
    </source>
</evidence>
<dbReference type="RefSeq" id="WP_048847156.1">
    <property type="nucleotide sequence ID" value="NZ_BAMW01000050.1"/>
</dbReference>
<accession>A0A6N3T726</accession>
<proteinExistence type="predicted"/>
<dbReference type="EMBL" id="BAMW01000050">
    <property type="protein sequence ID" value="GAN64042.1"/>
    <property type="molecule type" value="Genomic_DNA"/>
</dbReference>
<dbReference type="EMBL" id="BJXQ01000009">
    <property type="protein sequence ID" value="GEN03820.1"/>
    <property type="molecule type" value="Genomic_DNA"/>
</dbReference>
<dbReference type="Proteomes" id="UP000321104">
    <property type="component" value="Unassembled WGS sequence"/>
</dbReference>